<gene>
    <name evidence="1" type="ORF">GOP47_0014673</name>
</gene>
<keyword evidence="2" id="KW-1185">Reference proteome</keyword>
<proteinExistence type="predicted"/>
<protein>
    <submittedName>
        <fullName evidence="1">Uncharacterized protein</fullName>
    </submittedName>
</protein>
<dbReference type="AlphaFoldDB" id="A0A9D4ZEF2"/>
<evidence type="ECO:0000313" key="2">
    <source>
        <dbReference type="Proteomes" id="UP000886520"/>
    </source>
</evidence>
<dbReference type="OrthoDB" id="7537227at2759"/>
<dbReference type="Proteomes" id="UP000886520">
    <property type="component" value="Chromosome 14"/>
</dbReference>
<name>A0A9D4ZEF2_ADICA</name>
<feature type="non-terminal residue" evidence="1">
    <location>
        <position position="1"/>
    </location>
</feature>
<evidence type="ECO:0000313" key="1">
    <source>
        <dbReference type="EMBL" id="KAI5070330.1"/>
    </source>
</evidence>
<sequence length="66" mass="6854">MVLCLSELRRFVESPPCPAGERSSHLVVLSSAGSPPSPGFEETAAGKRCRRALLQGSSAIDPASSV</sequence>
<reference evidence="1" key="1">
    <citation type="submission" date="2021-01" db="EMBL/GenBank/DDBJ databases">
        <title>Adiantum capillus-veneris genome.</title>
        <authorList>
            <person name="Fang Y."/>
            <person name="Liao Q."/>
        </authorList>
    </citation>
    <scope>NUCLEOTIDE SEQUENCE</scope>
    <source>
        <strain evidence="1">H3</strain>
        <tissue evidence="1">Leaf</tissue>
    </source>
</reference>
<dbReference type="EMBL" id="JABFUD020000014">
    <property type="protein sequence ID" value="KAI5070330.1"/>
    <property type="molecule type" value="Genomic_DNA"/>
</dbReference>
<comment type="caution">
    <text evidence="1">The sequence shown here is derived from an EMBL/GenBank/DDBJ whole genome shotgun (WGS) entry which is preliminary data.</text>
</comment>
<organism evidence="1 2">
    <name type="scientific">Adiantum capillus-veneris</name>
    <name type="common">Maidenhair fern</name>
    <dbReference type="NCBI Taxonomy" id="13818"/>
    <lineage>
        <taxon>Eukaryota</taxon>
        <taxon>Viridiplantae</taxon>
        <taxon>Streptophyta</taxon>
        <taxon>Embryophyta</taxon>
        <taxon>Tracheophyta</taxon>
        <taxon>Polypodiopsida</taxon>
        <taxon>Polypodiidae</taxon>
        <taxon>Polypodiales</taxon>
        <taxon>Pteridineae</taxon>
        <taxon>Pteridaceae</taxon>
        <taxon>Vittarioideae</taxon>
        <taxon>Adiantum</taxon>
    </lineage>
</organism>
<accession>A0A9D4ZEF2</accession>